<reference evidence="5 6" key="1">
    <citation type="submission" date="2019-05" db="EMBL/GenBank/DDBJ databases">
        <title>Arcobacter sp. nov., isolated from sea sediment.</title>
        <authorList>
            <person name="Kim W."/>
        </authorList>
    </citation>
    <scope>NUCLEOTIDE SEQUENCE [LARGE SCALE GENOMIC DNA]</scope>
    <source>
        <strain evidence="5 6">CAU 1517</strain>
    </source>
</reference>
<evidence type="ECO:0000256" key="2">
    <source>
        <dbReference type="ARBA" id="ARBA00023125"/>
    </source>
</evidence>
<evidence type="ECO:0000313" key="6">
    <source>
        <dbReference type="Proteomes" id="UP000308901"/>
    </source>
</evidence>
<dbReference type="SUPFAM" id="SSF51206">
    <property type="entry name" value="cAMP-binding domain-like"/>
    <property type="match status" value="1"/>
</dbReference>
<gene>
    <name evidence="5" type="ORF">FDK22_14950</name>
</gene>
<feature type="domain" description="HTH crp-type" evidence="4">
    <location>
        <begin position="132"/>
        <end position="207"/>
    </location>
</feature>
<dbReference type="EMBL" id="VANU01000008">
    <property type="protein sequence ID" value="TLP35545.1"/>
    <property type="molecule type" value="Genomic_DNA"/>
</dbReference>
<dbReference type="InterPro" id="IPR012318">
    <property type="entry name" value="HTH_CRP"/>
</dbReference>
<sequence>MPFSRIKIDSVDLSSVLSEEEFNSIPIKKFSKNNIEYSDDKLNLFVFKNGKAKVSIYGDEQEFVLYHLEKNNIIIPVETCVIEFLEESEVYVIDAIQFENFFRTPSFATAVLASLKLRAEIERRIIQMLVFKNCRTRISYFLVEVALMQKYLDKKEDVVINLDFSMQEFSTFIGAKRQTVSTVFNELISEKIITKVGFHKYKILDWNRLRSF</sequence>
<dbReference type="AlphaFoldDB" id="A0A5R8XX77"/>
<dbReference type="InterPro" id="IPR036388">
    <property type="entry name" value="WH-like_DNA-bd_sf"/>
</dbReference>
<dbReference type="GO" id="GO:0003677">
    <property type="term" value="F:DNA binding"/>
    <property type="evidence" value="ECO:0007669"/>
    <property type="project" value="UniProtKB-KW"/>
</dbReference>
<evidence type="ECO:0000313" key="5">
    <source>
        <dbReference type="EMBL" id="TLP35545.1"/>
    </source>
</evidence>
<organism evidence="5 6">
    <name type="scientific">Arcobacter arenosus</name>
    <dbReference type="NCBI Taxonomy" id="2576037"/>
    <lineage>
        <taxon>Bacteria</taxon>
        <taxon>Pseudomonadati</taxon>
        <taxon>Campylobacterota</taxon>
        <taxon>Epsilonproteobacteria</taxon>
        <taxon>Campylobacterales</taxon>
        <taxon>Arcobacteraceae</taxon>
        <taxon>Arcobacter</taxon>
    </lineage>
</organism>
<dbReference type="InterPro" id="IPR014710">
    <property type="entry name" value="RmlC-like_jellyroll"/>
</dbReference>
<dbReference type="SUPFAM" id="SSF46785">
    <property type="entry name" value="Winged helix' DNA-binding domain"/>
    <property type="match status" value="1"/>
</dbReference>
<evidence type="ECO:0000259" key="4">
    <source>
        <dbReference type="PROSITE" id="PS51063"/>
    </source>
</evidence>
<keyword evidence="1" id="KW-0805">Transcription regulation</keyword>
<dbReference type="OrthoDB" id="5353721at2"/>
<dbReference type="InterPro" id="IPR018490">
    <property type="entry name" value="cNMP-bd_dom_sf"/>
</dbReference>
<dbReference type="Gene3D" id="2.60.120.10">
    <property type="entry name" value="Jelly Rolls"/>
    <property type="match status" value="1"/>
</dbReference>
<dbReference type="SMART" id="SM00419">
    <property type="entry name" value="HTH_CRP"/>
    <property type="match status" value="1"/>
</dbReference>
<dbReference type="GO" id="GO:0006355">
    <property type="term" value="P:regulation of DNA-templated transcription"/>
    <property type="evidence" value="ECO:0007669"/>
    <property type="project" value="InterPro"/>
</dbReference>
<evidence type="ECO:0000256" key="1">
    <source>
        <dbReference type="ARBA" id="ARBA00023015"/>
    </source>
</evidence>
<keyword evidence="3" id="KW-0804">Transcription</keyword>
<evidence type="ECO:0000256" key="3">
    <source>
        <dbReference type="ARBA" id="ARBA00023163"/>
    </source>
</evidence>
<dbReference type="Gene3D" id="1.10.10.10">
    <property type="entry name" value="Winged helix-like DNA-binding domain superfamily/Winged helix DNA-binding domain"/>
    <property type="match status" value="1"/>
</dbReference>
<protein>
    <submittedName>
        <fullName evidence="5">Crp/Fnr family transcriptional regulator</fullName>
    </submittedName>
</protein>
<name>A0A5R8XX77_9BACT</name>
<proteinExistence type="predicted"/>
<dbReference type="RefSeq" id="WP_138153792.1">
    <property type="nucleotide sequence ID" value="NZ_VANU01000008.1"/>
</dbReference>
<keyword evidence="6" id="KW-1185">Reference proteome</keyword>
<comment type="caution">
    <text evidence="5">The sequence shown here is derived from an EMBL/GenBank/DDBJ whole genome shotgun (WGS) entry which is preliminary data.</text>
</comment>
<dbReference type="InterPro" id="IPR036390">
    <property type="entry name" value="WH_DNA-bd_sf"/>
</dbReference>
<accession>A0A5R8XX77</accession>
<dbReference type="Proteomes" id="UP000308901">
    <property type="component" value="Unassembled WGS sequence"/>
</dbReference>
<dbReference type="Pfam" id="PF13545">
    <property type="entry name" value="HTH_Crp_2"/>
    <property type="match status" value="1"/>
</dbReference>
<keyword evidence="2" id="KW-0238">DNA-binding</keyword>
<dbReference type="PROSITE" id="PS51063">
    <property type="entry name" value="HTH_CRP_2"/>
    <property type="match status" value="1"/>
</dbReference>